<keyword evidence="3" id="KW-1003">Cell membrane</keyword>
<feature type="transmembrane region" description="Helical" evidence="7">
    <location>
        <begin position="86"/>
        <end position="110"/>
    </location>
</feature>
<dbReference type="GO" id="GO:0006605">
    <property type="term" value="P:protein targeting"/>
    <property type="evidence" value="ECO:0007669"/>
    <property type="project" value="InterPro"/>
</dbReference>
<dbReference type="GO" id="GO:0005886">
    <property type="term" value="C:plasma membrane"/>
    <property type="evidence" value="ECO:0007669"/>
    <property type="project" value="UniProtKB-SubCell"/>
</dbReference>
<evidence type="ECO:0000313" key="8">
    <source>
        <dbReference type="EMBL" id="AGT08874.1"/>
    </source>
</evidence>
<reference evidence="8 9" key="1">
    <citation type="journal article" date="2014" name="BMC Genomics">
        <title>Architecture and functions of a multipartite genome of the methylotrophic bacterium Paracoccus aminophilus JCM 7686, containing primary and secondary chromids.</title>
        <authorList>
            <person name="Dziewit L."/>
            <person name="Czarnecki J."/>
            <person name="Wibberg D."/>
            <person name="Radlinska M."/>
            <person name="Mrozek P."/>
            <person name="Szymczak M."/>
            <person name="Schluter A."/>
            <person name="Puhler A."/>
            <person name="Bartosik D."/>
        </authorList>
    </citation>
    <scope>NUCLEOTIDE SEQUENCE [LARGE SCALE GENOMIC DNA]</scope>
    <source>
        <strain evidence="8">JCM 7686</strain>
    </source>
</reference>
<feature type="transmembrane region" description="Helical" evidence="7">
    <location>
        <begin position="226"/>
        <end position="251"/>
    </location>
</feature>
<dbReference type="AlphaFoldDB" id="S5XNH0"/>
<keyword evidence="5 7" id="KW-1133">Transmembrane helix</keyword>
<dbReference type="InterPro" id="IPR002010">
    <property type="entry name" value="T3SS_IM_R"/>
</dbReference>
<accession>S5XNH0</accession>
<gene>
    <name evidence="8" type="ORF">JCM7686_1773</name>
</gene>
<dbReference type="OrthoDB" id="9807748at2"/>
<comment type="subcellular location">
    <subcellularLocation>
        <location evidence="1">Cell membrane</location>
        <topology evidence="1">Multi-pass membrane protein</topology>
    </subcellularLocation>
</comment>
<evidence type="ECO:0000313" key="9">
    <source>
        <dbReference type="Proteomes" id="UP000015480"/>
    </source>
</evidence>
<dbReference type="EMBL" id="CP006650">
    <property type="protein sequence ID" value="AGT08874.1"/>
    <property type="molecule type" value="Genomic_DNA"/>
</dbReference>
<sequence>MSPLAEGLPPDLASLLVLLAVVGARPMGFVMLHPVFARFGVATGFLRGAVVVAMAAPVLPAAAAMIAADKALIAPTAIPLLVLSELFIGAVLGLLTGVPFWAALAAGDFIDSQRGASMASLFDPQSSTESTVTGTLLFLICLLVLAAGGVLFPTVFGPLMKSYALFPVMAGLPLPDPAQGRLALELLDQILRAGLVLALPVVLPLLFIEIVIAIATKYTQQINAMFLAMAVKQAVTALMLVLYAAILARYAMAQTGSGPFGAEALAPFLKGMVK</sequence>
<evidence type="ECO:0000256" key="6">
    <source>
        <dbReference type="ARBA" id="ARBA00023136"/>
    </source>
</evidence>
<keyword evidence="4 7" id="KW-0812">Transmembrane</keyword>
<name>S5XNH0_PARAH</name>
<keyword evidence="6 7" id="KW-0472">Membrane</keyword>
<dbReference type="HOGENOM" id="CLU_063626_0_1_5"/>
<feature type="transmembrane region" description="Helical" evidence="7">
    <location>
        <begin position="44"/>
        <end position="66"/>
    </location>
</feature>
<evidence type="ECO:0000256" key="3">
    <source>
        <dbReference type="ARBA" id="ARBA00022475"/>
    </source>
</evidence>
<organism evidence="8 9">
    <name type="scientific">Paracoccus aminophilus JCM 7686</name>
    <dbReference type="NCBI Taxonomy" id="1367847"/>
    <lineage>
        <taxon>Bacteria</taxon>
        <taxon>Pseudomonadati</taxon>
        <taxon>Pseudomonadota</taxon>
        <taxon>Alphaproteobacteria</taxon>
        <taxon>Rhodobacterales</taxon>
        <taxon>Paracoccaceae</taxon>
        <taxon>Paracoccus</taxon>
    </lineage>
</organism>
<evidence type="ECO:0000256" key="1">
    <source>
        <dbReference type="ARBA" id="ARBA00004651"/>
    </source>
</evidence>
<feature type="transmembrane region" description="Helical" evidence="7">
    <location>
        <begin position="190"/>
        <end position="214"/>
    </location>
</feature>
<proteinExistence type="inferred from homology"/>
<dbReference type="PRINTS" id="PR00953">
    <property type="entry name" value="TYPE3IMRPROT"/>
</dbReference>
<protein>
    <submittedName>
        <fullName evidence="8">Type III secretion component</fullName>
    </submittedName>
</protein>
<evidence type="ECO:0000256" key="4">
    <source>
        <dbReference type="ARBA" id="ARBA00022692"/>
    </source>
</evidence>
<dbReference type="eggNOG" id="COG4791">
    <property type="taxonomic scope" value="Bacteria"/>
</dbReference>
<dbReference type="RefSeq" id="WP_020950512.1">
    <property type="nucleotide sequence ID" value="NC_022041.1"/>
</dbReference>
<dbReference type="STRING" id="1367847.JCM7686_1773"/>
<feature type="transmembrane region" description="Helical" evidence="7">
    <location>
        <begin position="12"/>
        <end position="32"/>
    </location>
</feature>
<dbReference type="Pfam" id="PF01311">
    <property type="entry name" value="Bac_export_1"/>
    <property type="match status" value="1"/>
</dbReference>
<keyword evidence="9" id="KW-1185">Reference proteome</keyword>
<evidence type="ECO:0000256" key="7">
    <source>
        <dbReference type="SAM" id="Phobius"/>
    </source>
</evidence>
<dbReference type="Proteomes" id="UP000015480">
    <property type="component" value="Chromosome"/>
</dbReference>
<dbReference type="KEGG" id="pami:JCM7686_1773"/>
<dbReference type="PATRIC" id="fig|1367847.3.peg.1756"/>
<dbReference type="PANTHER" id="PTHR30065:SF1">
    <property type="entry name" value="SURFACE PRESENTATION OF ANTIGENS PROTEIN SPAR"/>
    <property type="match status" value="1"/>
</dbReference>
<evidence type="ECO:0000256" key="5">
    <source>
        <dbReference type="ARBA" id="ARBA00022989"/>
    </source>
</evidence>
<evidence type="ECO:0000256" key="2">
    <source>
        <dbReference type="ARBA" id="ARBA00009772"/>
    </source>
</evidence>
<dbReference type="PANTHER" id="PTHR30065">
    <property type="entry name" value="FLAGELLAR BIOSYNTHETIC PROTEIN FLIR"/>
    <property type="match status" value="1"/>
</dbReference>
<feature type="transmembrane region" description="Helical" evidence="7">
    <location>
        <begin position="131"/>
        <end position="156"/>
    </location>
</feature>
<comment type="similarity">
    <text evidence="2">Belongs to the FliR/MopE/SpaR family.</text>
</comment>